<keyword evidence="4" id="KW-0378">Hydrolase</keyword>
<dbReference type="Gene3D" id="1.20.120.1190">
    <property type="match status" value="1"/>
</dbReference>
<evidence type="ECO:0000313" key="5">
    <source>
        <dbReference type="Proteomes" id="UP000316726"/>
    </source>
</evidence>
<dbReference type="SUPFAM" id="SSF52540">
    <property type="entry name" value="P-loop containing nucleoside triphosphate hydrolases"/>
    <property type="match status" value="1"/>
</dbReference>
<dbReference type="PANTHER" id="PTHR45759">
    <property type="entry name" value="NUCLEOLAR GTP-BINDING PROTEIN 1"/>
    <property type="match status" value="1"/>
</dbReference>
<dbReference type="STRING" id="1764295.A0A5B8MR69"/>
<dbReference type="PRINTS" id="PR00326">
    <property type="entry name" value="GTP1OBG"/>
</dbReference>
<gene>
    <name evidence="4" type="ORF">A3770_08p53450</name>
</gene>
<dbReference type="Gene3D" id="3.40.50.300">
    <property type="entry name" value="P-loop containing nucleotide triphosphate hydrolases"/>
    <property type="match status" value="1"/>
</dbReference>
<dbReference type="GO" id="GO:0016787">
    <property type="term" value="F:hydrolase activity"/>
    <property type="evidence" value="ECO:0007669"/>
    <property type="project" value="UniProtKB-KW"/>
</dbReference>
<dbReference type="Proteomes" id="UP000316726">
    <property type="component" value="Chromosome 8"/>
</dbReference>
<dbReference type="EMBL" id="CP031041">
    <property type="protein sequence ID" value="QDZ22827.1"/>
    <property type="molecule type" value="Genomic_DNA"/>
</dbReference>
<dbReference type="InterPro" id="IPR027417">
    <property type="entry name" value="P-loop_NTPase"/>
</dbReference>
<evidence type="ECO:0000259" key="3">
    <source>
        <dbReference type="Pfam" id="PF17835"/>
    </source>
</evidence>
<keyword evidence="5" id="KW-1185">Reference proteome</keyword>
<feature type="compositionally biased region" description="Pro residues" evidence="1">
    <location>
        <begin position="7"/>
        <end position="17"/>
    </location>
</feature>
<protein>
    <submittedName>
        <fullName evidence="4">P-loop-containing nucleoside triphosphate hydrolase</fullName>
    </submittedName>
</protein>
<sequence length="477" mass="51990">MWTPTPSSSPTPTPTPTPTRTGAPSGGWTSSSRRGVEGRFTLALAFPSVGGRGNSGAASASASASASRGWRGVACSAVKEHQGSDWKAEEEGEGLELELELQGGRGRLTGRLQGLPQVAPHGEHLGSALRRVNRVTPPKTVKSKHKREISACAMKLDALTKELAVPLGKYVKGFPAVDRLHPFEAALLHLTVGADKYEALLSRVNGVRKKILDAGKANASRASKCKSPKEAGLVLEEGLGVLENIYKKEETTMDKLLYFAQQLRRLPFVDPKLETFVLAGAPNVGKSSLVVSLSSGQPEVCNYPFTTKTIKMGHFDVAGERYQVTDTPGLLSRSDEERNEMEGLTMAALEHLDNLVVLFVMDLTGECGTTVKDQLDIRREIMTRFPEMKAKWVDIFTKADMFSIKEDEGGAGSTEWGGEARVIEDRDSRDKYHVDHEFLDPDYNLALKQVPNALWISTMTGLNVDTLKKMMLQAILV</sequence>
<feature type="domain" description="NOG1 N-terminal helical" evidence="3">
    <location>
        <begin position="115"/>
        <end position="270"/>
    </location>
</feature>
<evidence type="ECO:0000313" key="4">
    <source>
        <dbReference type="EMBL" id="QDZ22827.1"/>
    </source>
</evidence>
<proteinExistence type="predicted"/>
<dbReference type="InterPro" id="IPR006073">
    <property type="entry name" value="GTP-bd"/>
</dbReference>
<organism evidence="4 5">
    <name type="scientific">Chloropicon primus</name>
    <dbReference type="NCBI Taxonomy" id="1764295"/>
    <lineage>
        <taxon>Eukaryota</taxon>
        <taxon>Viridiplantae</taxon>
        <taxon>Chlorophyta</taxon>
        <taxon>Chloropicophyceae</taxon>
        <taxon>Chloropicales</taxon>
        <taxon>Chloropicaceae</taxon>
        <taxon>Chloropicon</taxon>
    </lineage>
</organism>
<dbReference type="Pfam" id="PF17835">
    <property type="entry name" value="NOG1_N"/>
    <property type="match status" value="1"/>
</dbReference>
<dbReference type="InterPro" id="IPR041623">
    <property type="entry name" value="NOG1_N"/>
</dbReference>
<accession>A0A5B8MR69</accession>
<dbReference type="GO" id="GO:0005525">
    <property type="term" value="F:GTP binding"/>
    <property type="evidence" value="ECO:0007669"/>
    <property type="project" value="InterPro"/>
</dbReference>
<feature type="region of interest" description="Disordered" evidence="1">
    <location>
        <begin position="1"/>
        <end position="66"/>
    </location>
</feature>
<feature type="domain" description="G" evidence="2">
    <location>
        <begin position="276"/>
        <end position="375"/>
    </location>
</feature>
<name>A0A5B8MR69_9CHLO</name>
<dbReference type="OrthoDB" id="415015at2759"/>
<evidence type="ECO:0000259" key="2">
    <source>
        <dbReference type="Pfam" id="PF01926"/>
    </source>
</evidence>
<dbReference type="Pfam" id="PF01926">
    <property type="entry name" value="MMR_HSR1"/>
    <property type="match status" value="1"/>
</dbReference>
<reference evidence="4 5" key="1">
    <citation type="submission" date="2018-07" db="EMBL/GenBank/DDBJ databases">
        <title>The complete nuclear genome of the prasinophyte Chloropicon primus (CCMP1205).</title>
        <authorList>
            <person name="Pombert J.-F."/>
            <person name="Otis C."/>
            <person name="Turmel M."/>
            <person name="Lemieux C."/>
        </authorList>
    </citation>
    <scope>NUCLEOTIDE SEQUENCE [LARGE SCALE GENOMIC DNA]</scope>
    <source>
        <strain evidence="4 5">CCMP1205</strain>
    </source>
</reference>
<dbReference type="AlphaFoldDB" id="A0A5B8MR69"/>
<feature type="compositionally biased region" description="Low complexity" evidence="1">
    <location>
        <begin position="55"/>
        <end position="66"/>
    </location>
</feature>
<evidence type="ECO:0000256" key="1">
    <source>
        <dbReference type="SAM" id="MobiDB-lite"/>
    </source>
</evidence>